<proteinExistence type="predicted"/>
<gene>
    <name evidence="1" type="ORF">HPLM_LOCUS1739</name>
</gene>
<dbReference type="EMBL" id="UZAF01002594">
    <property type="protein sequence ID" value="VDO11061.1"/>
    <property type="molecule type" value="Genomic_DNA"/>
</dbReference>
<organism evidence="3">
    <name type="scientific">Haemonchus placei</name>
    <name type="common">Barber's pole worm</name>
    <dbReference type="NCBI Taxonomy" id="6290"/>
    <lineage>
        <taxon>Eukaryota</taxon>
        <taxon>Metazoa</taxon>
        <taxon>Ecdysozoa</taxon>
        <taxon>Nematoda</taxon>
        <taxon>Chromadorea</taxon>
        <taxon>Rhabditida</taxon>
        <taxon>Rhabditina</taxon>
        <taxon>Rhabditomorpha</taxon>
        <taxon>Strongyloidea</taxon>
        <taxon>Trichostrongylidae</taxon>
        <taxon>Haemonchus</taxon>
    </lineage>
</organism>
<protein>
    <submittedName>
        <fullName evidence="1 3">Uncharacterized protein</fullName>
    </submittedName>
</protein>
<name>A0A0N4VWS1_HAEPC</name>
<accession>A0A0N4VWS1</accession>
<evidence type="ECO:0000313" key="2">
    <source>
        <dbReference type="Proteomes" id="UP000268014"/>
    </source>
</evidence>
<dbReference type="Proteomes" id="UP000268014">
    <property type="component" value="Unassembled WGS sequence"/>
</dbReference>
<sequence>MRISRKLSKNHLLNSNWKVIGVSEILAPVHDLIINDEQHFGIWWHRRWPTTPIVLQ</sequence>
<keyword evidence="2" id="KW-1185">Reference proteome</keyword>
<evidence type="ECO:0000313" key="3">
    <source>
        <dbReference type="WBParaSite" id="HPLM_0000174101-mRNA-1"/>
    </source>
</evidence>
<evidence type="ECO:0000313" key="1">
    <source>
        <dbReference type="EMBL" id="VDO11061.1"/>
    </source>
</evidence>
<dbReference type="AlphaFoldDB" id="A0A0N4VWS1"/>
<reference evidence="1 2" key="2">
    <citation type="submission" date="2018-11" db="EMBL/GenBank/DDBJ databases">
        <authorList>
            <consortium name="Pathogen Informatics"/>
        </authorList>
    </citation>
    <scope>NUCLEOTIDE SEQUENCE [LARGE SCALE GENOMIC DNA]</scope>
    <source>
        <strain evidence="1 2">MHpl1</strain>
    </source>
</reference>
<reference evidence="3" key="1">
    <citation type="submission" date="2017-02" db="UniProtKB">
        <authorList>
            <consortium name="WormBaseParasite"/>
        </authorList>
    </citation>
    <scope>IDENTIFICATION</scope>
</reference>
<dbReference type="WBParaSite" id="HPLM_0000174101-mRNA-1">
    <property type="protein sequence ID" value="HPLM_0000174101-mRNA-1"/>
    <property type="gene ID" value="HPLM_0000174101"/>
</dbReference>